<dbReference type="SMART" id="SM00060">
    <property type="entry name" value="FN3"/>
    <property type="match status" value="2"/>
</dbReference>
<keyword evidence="4" id="KW-1185">Reference proteome</keyword>
<reference evidence="3 4" key="1">
    <citation type="journal article" date="2014" name="Genome Announc.">
        <title>Draft Genome Sequence of Geobacillus thermopakistaniensis Strain MAS1.</title>
        <authorList>
            <person name="Siddiqui M.A."/>
            <person name="Rashid N."/>
            <person name="Ayyampalayam S."/>
            <person name="Whitman W.B."/>
        </authorList>
    </citation>
    <scope>NUCLEOTIDE SEQUENCE [LARGE SCALE GENOMIC DNA]</scope>
    <source>
        <strain evidence="3 4">MAS1</strain>
    </source>
</reference>
<dbReference type="Proteomes" id="UP000018339">
    <property type="component" value="Unassembled WGS sequence"/>
</dbReference>
<dbReference type="Gene3D" id="2.60.40.10">
    <property type="entry name" value="Immunoglobulins"/>
    <property type="match status" value="3"/>
</dbReference>
<dbReference type="InterPro" id="IPR003961">
    <property type="entry name" value="FN3_dom"/>
</dbReference>
<dbReference type="EMBL" id="AYSF01000111">
    <property type="protein sequence ID" value="ESU70602.1"/>
    <property type="molecule type" value="Genomic_DNA"/>
</dbReference>
<feature type="transmembrane region" description="Helical" evidence="1">
    <location>
        <begin position="356"/>
        <end position="377"/>
    </location>
</feature>
<name>A0A7U9P4D3_GEOTM</name>
<keyword evidence="1" id="KW-1133">Transmembrane helix</keyword>
<dbReference type="GO" id="GO:0016020">
    <property type="term" value="C:membrane"/>
    <property type="evidence" value="ECO:0007669"/>
    <property type="project" value="UniProtKB-SubCell"/>
</dbReference>
<accession>A0A7U9P4D3</accession>
<keyword evidence="1" id="KW-0812">Transmembrane</keyword>
<dbReference type="PANTHER" id="PTHR46957">
    <property type="entry name" value="CYTOKINE RECEPTOR"/>
    <property type="match status" value="1"/>
</dbReference>
<comment type="caution">
    <text evidence="3">The sequence shown here is derived from an EMBL/GenBank/DDBJ whole genome shotgun (WGS) entry which is preliminary data.</text>
</comment>
<gene>
    <name evidence="3" type="ORF">T260_18345</name>
</gene>
<proteinExistence type="predicted"/>
<dbReference type="SUPFAM" id="SSF49265">
    <property type="entry name" value="Fibronectin type III"/>
    <property type="match status" value="2"/>
</dbReference>
<dbReference type="InterPro" id="IPR050713">
    <property type="entry name" value="RTP_Phos/Ushers"/>
</dbReference>
<evidence type="ECO:0000313" key="3">
    <source>
        <dbReference type="EMBL" id="ESU70602.1"/>
    </source>
</evidence>
<dbReference type="InterPro" id="IPR036116">
    <property type="entry name" value="FN3_sf"/>
</dbReference>
<dbReference type="PANTHER" id="PTHR46957:SF3">
    <property type="entry name" value="CYTOKINE RECEPTOR"/>
    <property type="match status" value="1"/>
</dbReference>
<evidence type="ECO:0000313" key="4">
    <source>
        <dbReference type="Proteomes" id="UP000018339"/>
    </source>
</evidence>
<evidence type="ECO:0000259" key="2">
    <source>
        <dbReference type="PROSITE" id="PS50853"/>
    </source>
</evidence>
<dbReference type="AlphaFoldDB" id="A0A7U9P4D3"/>
<feature type="domain" description="Fibronectin type-III" evidence="2">
    <location>
        <begin position="47"/>
        <end position="137"/>
    </location>
</feature>
<protein>
    <recommendedName>
        <fullName evidence="2">Fibronectin type-III domain-containing protein</fullName>
    </recommendedName>
</protein>
<keyword evidence="1" id="KW-0472">Membrane</keyword>
<evidence type="ECO:0000256" key="1">
    <source>
        <dbReference type="SAM" id="Phobius"/>
    </source>
</evidence>
<feature type="domain" description="Fibronectin type-III" evidence="2">
    <location>
        <begin position="1"/>
        <end position="46"/>
    </location>
</feature>
<dbReference type="InterPro" id="IPR013783">
    <property type="entry name" value="Ig-like_fold"/>
</dbReference>
<organism evidence="3 4">
    <name type="scientific">Geobacillus thermopakistaniensis (strain MAS1)</name>
    <dbReference type="NCBI Taxonomy" id="1408282"/>
    <lineage>
        <taxon>Bacteria</taxon>
        <taxon>Bacillati</taxon>
        <taxon>Bacillota</taxon>
        <taxon>Bacilli</taxon>
        <taxon>Bacillales</taxon>
        <taxon>Anoxybacillaceae</taxon>
        <taxon>Geobacillus</taxon>
    </lineage>
</organism>
<sequence>MKTLGSTTTSYRLTELKPNTTYNIRITTFDTSNNESEGITTSVKTPPPPDVANLILSPSPYSIFAKWINPDDPDGLGFIGNDLYLNEKLITSLDKNTTTYTFTDLSPNTSYTVKIVSKYNGGYSSSGQTATAKTTIPIEDITDLQADAKYDRVKLSWKLPDSEFFSHVKIYRKKIEQQSFWDQLFGATAVSAATTSDGYTPMFETNGTYWTDLTVTPDTTYSYKVTSVNTEGNESQGVTIETTTPSEPVPVLTGVATTQNENGDYVVTWTSPTKGSVKVLIGGKSYTVVDAASQRVMIKKEDLKADFFGGYDAKLVPVGEFGTEGQAVQVPAVGKKIEFPITFDDFMKTVANILSWAAPLILVLFVFIFWRPFIAFLRKTILVKGGRMKS</sequence>
<dbReference type="CDD" id="cd00063">
    <property type="entry name" value="FN3"/>
    <property type="match status" value="1"/>
</dbReference>
<dbReference type="PROSITE" id="PS50853">
    <property type="entry name" value="FN3"/>
    <property type="match status" value="2"/>
</dbReference>